<dbReference type="PANTHER" id="PTHR30354:SF11">
    <property type="entry name" value="PERMEASE"/>
    <property type="match status" value="1"/>
</dbReference>
<keyword evidence="1" id="KW-0812">Transmembrane</keyword>
<feature type="transmembrane region" description="Helical" evidence="1">
    <location>
        <begin position="322"/>
        <end position="347"/>
    </location>
</feature>
<keyword evidence="1" id="KW-1133">Transmembrane helix</keyword>
<evidence type="ECO:0000313" key="3">
    <source>
        <dbReference type="Proteomes" id="UP000266301"/>
    </source>
</evidence>
<dbReference type="InterPro" id="IPR003474">
    <property type="entry name" value="Glcn_transporter"/>
</dbReference>
<dbReference type="Proteomes" id="UP000266301">
    <property type="component" value="Chromosome"/>
</dbReference>
<dbReference type="PIRSF" id="PIRSF002746">
    <property type="entry name" value="Gluconate_transporter"/>
    <property type="match status" value="1"/>
</dbReference>
<dbReference type="Pfam" id="PF02447">
    <property type="entry name" value="GntP_permease"/>
    <property type="match status" value="1"/>
</dbReference>
<feature type="transmembrane region" description="Helical" evidence="1">
    <location>
        <begin position="391"/>
        <end position="413"/>
    </location>
</feature>
<keyword evidence="3" id="KW-1185">Reference proteome</keyword>
<dbReference type="KEGG" id="cfer:D4Z93_03830"/>
<reference evidence="2 3" key="1">
    <citation type="journal article" date="2019" name="Int. J. Syst. Evol. Microbiol.">
        <title>Clostridium fermenticellae sp. nov., isolated from the mud in a fermentation cellar for the production of the Chinese liquor, baijiu.</title>
        <authorList>
            <person name="Xu P.X."/>
            <person name="Chai L.J."/>
            <person name="Qiu T."/>
            <person name="Zhang X.J."/>
            <person name="Lu Z.M."/>
            <person name="Xiao C."/>
            <person name="Wang S.T."/>
            <person name="Shen C.H."/>
            <person name="Shi J.S."/>
            <person name="Xu Z.H."/>
        </authorList>
    </citation>
    <scope>NUCLEOTIDE SEQUENCE [LARGE SCALE GENOMIC DNA]</scope>
    <source>
        <strain evidence="2 3">JN500901</strain>
    </source>
</reference>
<feature type="transmembrane region" description="Helical" evidence="1">
    <location>
        <begin position="245"/>
        <end position="263"/>
    </location>
</feature>
<feature type="transmembrane region" description="Helical" evidence="1">
    <location>
        <begin position="29"/>
        <end position="46"/>
    </location>
</feature>
<protein>
    <submittedName>
        <fullName evidence="2">GntP family permease</fullName>
    </submittedName>
</protein>
<dbReference type="NCBIfam" id="TIGR00791">
    <property type="entry name" value="gntP"/>
    <property type="match status" value="1"/>
</dbReference>
<proteinExistence type="predicted"/>
<sequence length="460" mass="48558">MSSGIQMIIGLIIGICLLVFLITKTRVHVFLGVIICAVTIGVIGGMDQMTLVNSITKGFGNSLSSIGIIIGFGVMLGKLLEVSGATEVMANTFIKLFGHKKEEYALATSGFVTSLSIFCTSGFIILAPLVKGLSKKTGKSVVSLGIALAGGLLMSHTLVPPAAGPIGVAGILNVNIGKFMLFGTIIAIPILCAIIPYAKYLGKKIYQLPNDTEDGWVRPEQEQNISLNETKDNNIEANKNLPSPFMAFAPILIPILLILLNTVLKSLKVKNTIIMSLSNFTGAPIIALAIGLLIAIIGLTSQFTKEETLDAMEEGLKASGKLLLLVGGGGALGMIIQNSGVGTFIATNIAKTSIPPILLPFLISCLLRLVQGSGSVAMMTSASVTAPMIPLLHVDPVFAALAACVGSMIFSYFNDSYFWVINESIGINNVKEQMKVWSVTSTIACFVGLIALLILNFFFG</sequence>
<dbReference type="PANTHER" id="PTHR30354">
    <property type="entry name" value="GNT FAMILY GLUCONATE TRANSPORTER"/>
    <property type="match status" value="1"/>
</dbReference>
<feature type="transmembrane region" description="Helical" evidence="1">
    <location>
        <begin position="58"/>
        <end position="80"/>
    </location>
</feature>
<feature type="transmembrane region" description="Helical" evidence="1">
    <location>
        <begin position="7"/>
        <end position="23"/>
    </location>
</feature>
<dbReference type="GO" id="GO:0005886">
    <property type="term" value="C:plasma membrane"/>
    <property type="evidence" value="ECO:0007669"/>
    <property type="project" value="TreeGrafter"/>
</dbReference>
<feature type="transmembrane region" description="Helical" evidence="1">
    <location>
        <begin position="436"/>
        <end position="459"/>
    </location>
</feature>
<evidence type="ECO:0000256" key="1">
    <source>
        <dbReference type="SAM" id="Phobius"/>
    </source>
</evidence>
<evidence type="ECO:0000313" key="2">
    <source>
        <dbReference type="EMBL" id="AYD39696.1"/>
    </source>
</evidence>
<dbReference type="RefSeq" id="WP_119970536.1">
    <property type="nucleotide sequence ID" value="NZ_CP032416.1"/>
</dbReference>
<feature type="transmembrane region" description="Helical" evidence="1">
    <location>
        <begin position="179"/>
        <end position="198"/>
    </location>
</feature>
<feature type="transmembrane region" description="Helical" evidence="1">
    <location>
        <begin position="104"/>
        <end position="129"/>
    </location>
</feature>
<organism evidence="2 3">
    <name type="scientific">Clostridium fermenticellae</name>
    <dbReference type="NCBI Taxonomy" id="2068654"/>
    <lineage>
        <taxon>Bacteria</taxon>
        <taxon>Bacillati</taxon>
        <taxon>Bacillota</taxon>
        <taxon>Clostridia</taxon>
        <taxon>Eubacteriales</taxon>
        <taxon>Clostridiaceae</taxon>
        <taxon>Clostridium</taxon>
    </lineage>
</organism>
<dbReference type="AlphaFoldDB" id="A0A386H203"/>
<keyword evidence="1" id="KW-0472">Membrane</keyword>
<dbReference type="EMBL" id="CP032416">
    <property type="protein sequence ID" value="AYD39696.1"/>
    <property type="molecule type" value="Genomic_DNA"/>
</dbReference>
<dbReference type="OrthoDB" id="9787129at2"/>
<accession>A0A386H203</accession>
<feature type="transmembrane region" description="Helical" evidence="1">
    <location>
        <begin position="283"/>
        <end position="301"/>
    </location>
</feature>
<feature type="transmembrane region" description="Helical" evidence="1">
    <location>
        <begin position="141"/>
        <end position="159"/>
    </location>
</feature>
<feature type="transmembrane region" description="Helical" evidence="1">
    <location>
        <begin position="353"/>
        <end position="370"/>
    </location>
</feature>
<dbReference type="GO" id="GO:0015128">
    <property type="term" value="F:gluconate transmembrane transporter activity"/>
    <property type="evidence" value="ECO:0007669"/>
    <property type="project" value="InterPro"/>
</dbReference>
<gene>
    <name evidence="2" type="ORF">D4Z93_03830</name>
</gene>
<name>A0A386H203_9CLOT</name>